<evidence type="ECO:0000313" key="8">
    <source>
        <dbReference type="Proteomes" id="UP001418222"/>
    </source>
</evidence>
<dbReference type="GO" id="GO:0007018">
    <property type="term" value="P:microtubule-based movement"/>
    <property type="evidence" value="ECO:0007669"/>
    <property type="project" value="InterPro"/>
</dbReference>
<dbReference type="InterPro" id="IPR036961">
    <property type="entry name" value="Kinesin_motor_dom_sf"/>
</dbReference>
<dbReference type="SUPFAM" id="SSF52540">
    <property type="entry name" value="P-loop containing nucleoside triphosphate hydrolases"/>
    <property type="match status" value="1"/>
</dbReference>
<comment type="caution">
    <text evidence="3">Lacks conserved residue(s) required for the propagation of feature annotation.</text>
</comment>
<evidence type="ECO:0000256" key="2">
    <source>
        <dbReference type="ARBA" id="ARBA00023175"/>
    </source>
</evidence>
<dbReference type="PROSITE" id="PS50067">
    <property type="entry name" value="KINESIN_MOTOR_2"/>
    <property type="match status" value="1"/>
</dbReference>
<evidence type="ECO:0000313" key="7">
    <source>
        <dbReference type="EMBL" id="KAK8939110.1"/>
    </source>
</evidence>
<feature type="region of interest" description="Disordered" evidence="5">
    <location>
        <begin position="405"/>
        <end position="425"/>
    </location>
</feature>
<dbReference type="Proteomes" id="UP001418222">
    <property type="component" value="Unassembled WGS sequence"/>
</dbReference>
<organism evidence="7 8">
    <name type="scientific">Platanthera zijinensis</name>
    <dbReference type="NCBI Taxonomy" id="2320716"/>
    <lineage>
        <taxon>Eukaryota</taxon>
        <taxon>Viridiplantae</taxon>
        <taxon>Streptophyta</taxon>
        <taxon>Embryophyta</taxon>
        <taxon>Tracheophyta</taxon>
        <taxon>Spermatophyta</taxon>
        <taxon>Magnoliopsida</taxon>
        <taxon>Liliopsida</taxon>
        <taxon>Asparagales</taxon>
        <taxon>Orchidaceae</taxon>
        <taxon>Orchidoideae</taxon>
        <taxon>Orchideae</taxon>
        <taxon>Orchidinae</taxon>
        <taxon>Platanthera</taxon>
    </lineage>
</organism>
<sequence>MSPLTPRSLSYTGRKTNCALESSRSGRENTQPSHPNVQLLRPSSTSDPRKISKQMAAPLAGKNPSFVGSTDESPPPSDDSVKVVVRIRPEQDRGGPQIVRRIASDTLSAGDRKYSFDSILDSGSSQIRDDASNPFQVENLSEEYVNNIEDITQLLVKGLSSNFFSSSKTSRINFVDLAGIGNCILDGLRRQSIQEEQFIKKSLSKLGRFINILSDSTKLESNQKVPQVDSCLTTILKDTLGGNAKVTFICAIFPDERYKAITLSTLRFGGRARQMKNMATINEISEDDVNDLSNQIRQLKEELIRAKSCGSSHFVSTDGYSKWPNTRENLNNLRRSLNRSLFLPSVGSDPEVDMDVDEEDVRELWVQLNDLHSSVEEQDKDFTAKDSVHTLLSDGMIDAEMDSRVNQSSSITHTETESKEECIEEPVPEIKNPTISLRLMLVENNQLEEPEFCASPKVDSNILNKSPLDAKKPSESLKFFVPEKESVNDKIDPIRSSLQSSKVNPIESLAASLHRGLQIIEYHQQNSAPKRSPDVLSFEHLALTSYHPGMKEVSTAFLCSACKKQATNNEKQVENCGPATIEETLEGGIDASEVVRTRNDELEALCAEQAAKIKDLDSQIDQYKSVCKQSSSSEQNLSVPIKNLTEEKASCLAIENEKHEISLTCGEKEALLEEIQCLRMQLKSYTSSSMNDSLLEQIRNGSTQEKREEYEIEKERWLESESRWISLTEELSMDLESNRRLAEKKQLELSIEKQSTAELDDALHRSMQVHGRMIEHYAELQEKYNDLLAKHRKVMAGIAEVKKAAEKAGSKRKGSAFAAALAAELADSRIERQREGAFLKEQNRVLKLQIRDTAEAVHAAGELLVRLKEAEEAVSATEEKYGQAQQEAERLRRQVEKMKRKHTMEIATMKQYLAGSRLPESALEPLYPKPPESASEPIYGHVSESVDRGGAPPPEDDMSWRSAFRPCYQ</sequence>
<dbReference type="AlphaFoldDB" id="A0AAP0BJV3"/>
<feature type="region of interest" description="Disordered" evidence="5">
    <location>
        <begin position="1"/>
        <end position="81"/>
    </location>
</feature>
<comment type="similarity">
    <text evidence="3">Belongs to the TRAFAC class myosin-kinesin ATPase superfamily. Kinesin family.</text>
</comment>
<dbReference type="PANTHER" id="PTHR47968">
    <property type="entry name" value="CENTROMERE PROTEIN E"/>
    <property type="match status" value="1"/>
</dbReference>
<feature type="compositionally biased region" description="Polar residues" evidence="5">
    <location>
        <begin position="1"/>
        <end position="46"/>
    </location>
</feature>
<keyword evidence="4" id="KW-0175">Coiled coil</keyword>
<feature type="coiled-coil region" evidence="4">
    <location>
        <begin position="282"/>
        <end position="309"/>
    </location>
</feature>
<protein>
    <submittedName>
        <fullName evidence="7">Kinesin-like protein KIN12B</fullName>
    </submittedName>
</protein>
<dbReference type="PANTHER" id="PTHR47968:SF15">
    <property type="entry name" value="KINESIN-LIKE PROTEIN KIN-12F"/>
    <property type="match status" value="1"/>
</dbReference>
<dbReference type="GO" id="GO:0003777">
    <property type="term" value="F:microtubule motor activity"/>
    <property type="evidence" value="ECO:0007669"/>
    <property type="project" value="InterPro"/>
</dbReference>
<dbReference type="GO" id="GO:0008017">
    <property type="term" value="F:microtubule binding"/>
    <property type="evidence" value="ECO:0007669"/>
    <property type="project" value="InterPro"/>
</dbReference>
<feature type="domain" description="Kinesin motor" evidence="6">
    <location>
        <begin position="159"/>
        <end position="275"/>
    </location>
</feature>
<evidence type="ECO:0000256" key="4">
    <source>
        <dbReference type="SAM" id="Coils"/>
    </source>
</evidence>
<evidence type="ECO:0000256" key="3">
    <source>
        <dbReference type="PROSITE-ProRule" id="PRU00283"/>
    </source>
</evidence>
<evidence type="ECO:0000256" key="5">
    <source>
        <dbReference type="SAM" id="MobiDB-lite"/>
    </source>
</evidence>
<evidence type="ECO:0000259" key="6">
    <source>
        <dbReference type="PROSITE" id="PS50067"/>
    </source>
</evidence>
<keyword evidence="1" id="KW-0493">Microtubule</keyword>
<gene>
    <name evidence="7" type="primary">KIN12B</name>
    <name evidence="7" type="ORF">KSP39_PZI011005</name>
</gene>
<dbReference type="InterPro" id="IPR027640">
    <property type="entry name" value="Kinesin-like_fam"/>
</dbReference>
<keyword evidence="2" id="KW-0505">Motor protein</keyword>
<proteinExistence type="inferred from homology"/>
<feature type="region of interest" description="Disordered" evidence="5">
    <location>
        <begin position="922"/>
        <end position="969"/>
    </location>
</feature>
<reference evidence="7 8" key="1">
    <citation type="journal article" date="2022" name="Nat. Plants">
        <title>Genomes of leafy and leafless Platanthera orchids illuminate the evolution of mycoheterotrophy.</title>
        <authorList>
            <person name="Li M.H."/>
            <person name="Liu K.W."/>
            <person name="Li Z."/>
            <person name="Lu H.C."/>
            <person name="Ye Q.L."/>
            <person name="Zhang D."/>
            <person name="Wang J.Y."/>
            <person name="Li Y.F."/>
            <person name="Zhong Z.M."/>
            <person name="Liu X."/>
            <person name="Yu X."/>
            <person name="Liu D.K."/>
            <person name="Tu X.D."/>
            <person name="Liu B."/>
            <person name="Hao Y."/>
            <person name="Liao X.Y."/>
            <person name="Jiang Y.T."/>
            <person name="Sun W.H."/>
            <person name="Chen J."/>
            <person name="Chen Y.Q."/>
            <person name="Ai Y."/>
            <person name="Zhai J.W."/>
            <person name="Wu S.S."/>
            <person name="Zhou Z."/>
            <person name="Hsiao Y.Y."/>
            <person name="Wu W.L."/>
            <person name="Chen Y.Y."/>
            <person name="Lin Y.F."/>
            <person name="Hsu J.L."/>
            <person name="Li C.Y."/>
            <person name="Wang Z.W."/>
            <person name="Zhao X."/>
            <person name="Zhong W.Y."/>
            <person name="Ma X.K."/>
            <person name="Ma L."/>
            <person name="Huang J."/>
            <person name="Chen G.Z."/>
            <person name="Huang M.Z."/>
            <person name="Huang L."/>
            <person name="Peng D.H."/>
            <person name="Luo Y.B."/>
            <person name="Zou S.Q."/>
            <person name="Chen S.P."/>
            <person name="Lan S."/>
            <person name="Tsai W.C."/>
            <person name="Van de Peer Y."/>
            <person name="Liu Z.J."/>
        </authorList>
    </citation>
    <scope>NUCLEOTIDE SEQUENCE [LARGE SCALE GENOMIC DNA]</scope>
    <source>
        <strain evidence="7">Lor287</strain>
    </source>
</reference>
<dbReference type="Pfam" id="PF00225">
    <property type="entry name" value="Kinesin"/>
    <property type="match status" value="1"/>
</dbReference>
<accession>A0AAP0BJV3</accession>
<dbReference type="GO" id="GO:0005524">
    <property type="term" value="F:ATP binding"/>
    <property type="evidence" value="ECO:0007669"/>
    <property type="project" value="InterPro"/>
</dbReference>
<evidence type="ECO:0000256" key="1">
    <source>
        <dbReference type="ARBA" id="ARBA00022701"/>
    </source>
</evidence>
<dbReference type="PRINTS" id="PR00380">
    <property type="entry name" value="KINESINHEAVY"/>
</dbReference>
<dbReference type="SMART" id="SM00129">
    <property type="entry name" value="KISc"/>
    <property type="match status" value="1"/>
</dbReference>
<dbReference type="EMBL" id="JBBWWQ010000009">
    <property type="protein sequence ID" value="KAK8939110.1"/>
    <property type="molecule type" value="Genomic_DNA"/>
</dbReference>
<dbReference type="GO" id="GO:0005874">
    <property type="term" value="C:microtubule"/>
    <property type="evidence" value="ECO:0007669"/>
    <property type="project" value="UniProtKB-KW"/>
</dbReference>
<dbReference type="InterPro" id="IPR027417">
    <property type="entry name" value="P-loop_NTPase"/>
</dbReference>
<name>A0AAP0BJV3_9ASPA</name>
<dbReference type="InterPro" id="IPR001752">
    <property type="entry name" value="Kinesin_motor_dom"/>
</dbReference>
<comment type="caution">
    <text evidence="7">The sequence shown here is derived from an EMBL/GenBank/DDBJ whole genome shotgun (WGS) entry which is preliminary data.</text>
</comment>
<dbReference type="Gene3D" id="3.40.850.10">
    <property type="entry name" value="Kinesin motor domain"/>
    <property type="match status" value="1"/>
</dbReference>
<keyword evidence="8" id="KW-1185">Reference proteome</keyword>
<feature type="coiled-coil region" evidence="4">
    <location>
        <begin position="860"/>
        <end position="901"/>
    </location>
</feature>